<dbReference type="InterPro" id="IPR008271">
    <property type="entry name" value="Ser/Thr_kinase_AS"/>
</dbReference>
<name>A0A1I7TL42_9PELO</name>
<dbReference type="InterPro" id="IPR051175">
    <property type="entry name" value="CLK_kinases"/>
</dbReference>
<dbReference type="SMART" id="SM00220">
    <property type="entry name" value="S_TKc"/>
    <property type="match status" value="1"/>
</dbReference>
<dbReference type="PANTHER" id="PTHR45646">
    <property type="entry name" value="SERINE/THREONINE-PROTEIN KINASE DOA-RELATED"/>
    <property type="match status" value="1"/>
</dbReference>
<dbReference type="SUPFAM" id="SSF56112">
    <property type="entry name" value="Protein kinase-like (PK-like)"/>
    <property type="match status" value="1"/>
</dbReference>
<dbReference type="Gene3D" id="1.10.510.10">
    <property type="entry name" value="Transferase(Phosphotransferase) domain 1"/>
    <property type="match status" value="1"/>
</dbReference>
<evidence type="ECO:0000259" key="10">
    <source>
        <dbReference type="PROSITE" id="PS50011"/>
    </source>
</evidence>
<keyword evidence="5 7" id="KW-0067">ATP-binding</keyword>
<dbReference type="GO" id="GO:0005524">
    <property type="term" value="F:ATP binding"/>
    <property type="evidence" value="ECO:0007669"/>
    <property type="project" value="UniProtKB-UniRule"/>
</dbReference>
<dbReference type="Gene3D" id="3.30.200.20">
    <property type="entry name" value="Phosphorylase Kinase, domain 1"/>
    <property type="match status" value="1"/>
</dbReference>
<feature type="region of interest" description="Disordered" evidence="9">
    <location>
        <begin position="446"/>
        <end position="496"/>
    </location>
</feature>
<proteinExistence type="inferred from homology"/>
<feature type="binding site" evidence="7">
    <location>
        <position position="147"/>
    </location>
    <ligand>
        <name>ATP</name>
        <dbReference type="ChEBI" id="CHEBI:30616"/>
    </ligand>
</feature>
<keyword evidence="11" id="KW-1185">Reference proteome</keyword>
<evidence type="ECO:0000256" key="5">
    <source>
        <dbReference type="ARBA" id="ARBA00022840"/>
    </source>
</evidence>
<evidence type="ECO:0000313" key="11">
    <source>
        <dbReference type="Proteomes" id="UP000095282"/>
    </source>
</evidence>
<evidence type="ECO:0000256" key="4">
    <source>
        <dbReference type="ARBA" id="ARBA00022777"/>
    </source>
</evidence>
<evidence type="ECO:0000313" key="12">
    <source>
        <dbReference type="WBParaSite" id="Csp11.Scaffold628.g6986.t1"/>
    </source>
</evidence>
<dbReference type="PROSITE" id="PS50011">
    <property type="entry name" value="PROTEIN_KINASE_DOM"/>
    <property type="match status" value="1"/>
</dbReference>
<dbReference type="PROSITE" id="PS00108">
    <property type="entry name" value="PROTEIN_KINASE_ST"/>
    <property type="match status" value="1"/>
</dbReference>
<dbReference type="AlphaFoldDB" id="A0A1I7TL42"/>
<evidence type="ECO:0000256" key="1">
    <source>
        <dbReference type="ARBA" id="ARBA00022527"/>
    </source>
</evidence>
<dbReference type="Proteomes" id="UP000095282">
    <property type="component" value="Unplaced"/>
</dbReference>
<dbReference type="GO" id="GO:0004674">
    <property type="term" value="F:protein serine/threonine kinase activity"/>
    <property type="evidence" value="ECO:0007669"/>
    <property type="project" value="UniProtKB-KW"/>
</dbReference>
<keyword evidence="4" id="KW-0418">Kinase</keyword>
<evidence type="ECO:0000256" key="6">
    <source>
        <dbReference type="ARBA" id="ARBA00037966"/>
    </source>
</evidence>
<feature type="compositionally biased region" description="Low complexity" evidence="9">
    <location>
        <begin position="43"/>
        <end position="53"/>
    </location>
</feature>
<evidence type="ECO:0000256" key="2">
    <source>
        <dbReference type="ARBA" id="ARBA00022679"/>
    </source>
</evidence>
<feature type="compositionally biased region" description="Polar residues" evidence="9">
    <location>
        <begin position="1"/>
        <end position="12"/>
    </location>
</feature>
<dbReference type="InterPro" id="IPR017441">
    <property type="entry name" value="Protein_kinase_ATP_BS"/>
</dbReference>
<evidence type="ECO:0000256" key="7">
    <source>
        <dbReference type="PROSITE-ProRule" id="PRU10141"/>
    </source>
</evidence>
<reference evidence="12" key="1">
    <citation type="submission" date="2016-11" db="UniProtKB">
        <authorList>
            <consortium name="WormBaseParasite"/>
        </authorList>
    </citation>
    <scope>IDENTIFICATION</scope>
</reference>
<accession>A0A1I7TL42</accession>
<dbReference type="WBParaSite" id="Csp11.Scaffold628.g6986.t1">
    <property type="protein sequence ID" value="Csp11.Scaffold628.g6986.t1"/>
    <property type="gene ID" value="Csp11.Scaffold628.g6986"/>
</dbReference>
<dbReference type="Pfam" id="PF00069">
    <property type="entry name" value="Pkinase"/>
    <property type="match status" value="1"/>
</dbReference>
<dbReference type="STRING" id="1561998.A0A1I7TL42"/>
<dbReference type="eggNOG" id="KOG0671">
    <property type="taxonomic scope" value="Eukaryota"/>
</dbReference>
<dbReference type="PANTHER" id="PTHR45646:SF11">
    <property type="entry name" value="SERINE_THREONINE-PROTEIN KINASE DOA"/>
    <property type="match status" value="1"/>
</dbReference>
<dbReference type="InterPro" id="IPR000719">
    <property type="entry name" value="Prot_kinase_dom"/>
</dbReference>
<evidence type="ECO:0000256" key="3">
    <source>
        <dbReference type="ARBA" id="ARBA00022741"/>
    </source>
</evidence>
<feature type="compositionally biased region" description="Basic and acidic residues" evidence="9">
    <location>
        <begin position="64"/>
        <end position="75"/>
    </location>
</feature>
<dbReference type="InterPro" id="IPR011009">
    <property type="entry name" value="Kinase-like_dom_sf"/>
</dbReference>
<dbReference type="GO" id="GO:0005634">
    <property type="term" value="C:nucleus"/>
    <property type="evidence" value="ECO:0007669"/>
    <property type="project" value="TreeGrafter"/>
</dbReference>
<feature type="compositionally biased region" description="Low complexity" evidence="9">
    <location>
        <begin position="472"/>
        <end position="482"/>
    </location>
</feature>
<keyword evidence="2" id="KW-0808">Transferase</keyword>
<sequence>MSKQTGGNNAADSQKKLRSSVKRSRPVESEEQRGPGSTSADPSESSSNVQSTSTGPEVEPNQSDNREPSASDDRIQSNSSVTSNSILLTKRGEIMPNIEYQEGGFFRVEIGDTLVERYDVLRYLGRGTYATVWMVKDDIDKKYLALKITKAFPGHQETATKEVDIWLHLQKDGQHPNIVQYIDCCDLIKGPCVHLALQFEMMGPSLDIAMKKSNQKFHLEVVKRIIRQILEAMKHIHQLGVIHMDLKPSNIMMAITNKNIEDFAIDQNKTHNQYYLNVTNPDSNIIVKIADMGLSRLAETVTEPTRPACSYSPPEGFLTYKRDQSVDLWSIGCIVHQLVTGDLLIPCSKKLDDEHYTEHLALMEDVLGPIPESPFYDDLHEKGREYFNNPVRAECDTSNATLRILSDGAVAIKSKKDCTQFTKLVLSFLKHDPSQRKKAADALLHPFLNPNSGESETEKDLKNQTSSDEPGTSTSHQSTSSSRQDRNDRTSSSSKP</sequence>
<organism evidence="11 12">
    <name type="scientific">Caenorhabditis tropicalis</name>
    <dbReference type="NCBI Taxonomy" id="1561998"/>
    <lineage>
        <taxon>Eukaryota</taxon>
        <taxon>Metazoa</taxon>
        <taxon>Ecdysozoa</taxon>
        <taxon>Nematoda</taxon>
        <taxon>Chromadorea</taxon>
        <taxon>Rhabditida</taxon>
        <taxon>Rhabditina</taxon>
        <taxon>Rhabditomorpha</taxon>
        <taxon>Rhabditoidea</taxon>
        <taxon>Rhabditidae</taxon>
        <taxon>Peloderinae</taxon>
        <taxon>Caenorhabditis</taxon>
    </lineage>
</organism>
<comment type="similarity">
    <text evidence="6">Belongs to the protein kinase superfamily. CMGC Ser/Thr protein kinase family. Lammer subfamily.</text>
</comment>
<evidence type="ECO:0000256" key="9">
    <source>
        <dbReference type="SAM" id="MobiDB-lite"/>
    </source>
</evidence>
<evidence type="ECO:0000256" key="8">
    <source>
        <dbReference type="RuleBase" id="RU000304"/>
    </source>
</evidence>
<dbReference type="PROSITE" id="PS00107">
    <property type="entry name" value="PROTEIN_KINASE_ATP"/>
    <property type="match status" value="1"/>
</dbReference>
<feature type="region of interest" description="Disordered" evidence="9">
    <location>
        <begin position="1"/>
        <end position="83"/>
    </location>
</feature>
<protein>
    <submittedName>
        <fullName evidence="12">Protein kinase domain-containing protein</fullName>
    </submittedName>
</protein>
<feature type="domain" description="Protein kinase" evidence="10">
    <location>
        <begin position="118"/>
        <end position="448"/>
    </location>
</feature>
<keyword evidence="3 7" id="KW-0547">Nucleotide-binding</keyword>
<keyword evidence="1 8" id="KW-0723">Serine/threonine-protein kinase</keyword>